<keyword evidence="3" id="KW-1185">Reference proteome</keyword>
<dbReference type="GO" id="GO:1902387">
    <property type="term" value="F:ceramide 1-phosphate binding"/>
    <property type="evidence" value="ECO:0007669"/>
    <property type="project" value="TreeGrafter"/>
</dbReference>
<dbReference type="STRING" id="947166.A0A1D1UG05"/>
<dbReference type="InterPro" id="IPR014830">
    <property type="entry name" value="Glycolipid_transfer_prot_dom"/>
</dbReference>
<sequence length="216" mass="24785">MSRQYVPKPDGFDHLKVFDAFNMAARNPEVDVVSYLDAFSELSRFFDMMGMLFATMASDIRDQVEIMEKILRSEKGSYYQTVRSTMAYEKSEPSLLEPKRKDQSGSRTLLHLNRTLDFFVQFLTTMETVPDEEKLPRICQPAYKATLGKHHSWLLSKAAGAAIATLPTKVGLYEKVSKYPYQQTAENMTRMVKAMTEVFTKTDTLFTENNLQSLPF</sequence>
<dbReference type="EMBL" id="BDGG01000001">
    <property type="protein sequence ID" value="GAU87305.1"/>
    <property type="molecule type" value="Genomic_DNA"/>
</dbReference>
<dbReference type="Pfam" id="PF08718">
    <property type="entry name" value="GLTP"/>
    <property type="match status" value="1"/>
</dbReference>
<reference evidence="2 3" key="1">
    <citation type="journal article" date="2016" name="Nat. Commun.">
        <title>Extremotolerant tardigrade genome and improved radiotolerance of human cultured cells by tardigrade-unique protein.</title>
        <authorList>
            <person name="Hashimoto T."/>
            <person name="Horikawa D.D."/>
            <person name="Saito Y."/>
            <person name="Kuwahara H."/>
            <person name="Kozuka-Hata H."/>
            <person name="Shin-I T."/>
            <person name="Minakuchi Y."/>
            <person name="Ohishi K."/>
            <person name="Motoyama A."/>
            <person name="Aizu T."/>
            <person name="Enomoto A."/>
            <person name="Kondo K."/>
            <person name="Tanaka S."/>
            <person name="Hara Y."/>
            <person name="Koshikawa S."/>
            <person name="Sagara H."/>
            <person name="Miura T."/>
            <person name="Yokobori S."/>
            <person name="Miyagawa K."/>
            <person name="Suzuki Y."/>
            <person name="Kubo T."/>
            <person name="Oyama M."/>
            <person name="Kohara Y."/>
            <person name="Fujiyama A."/>
            <person name="Arakawa K."/>
            <person name="Katayama T."/>
            <person name="Toyoda A."/>
            <person name="Kunieda T."/>
        </authorList>
    </citation>
    <scope>NUCLEOTIDE SEQUENCE [LARGE SCALE GENOMIC DNA]</scope>
    <source>
        <strain evidence="2 3">YOKOZUNA-1</strain>
    </source>
</reference>
<dbReference type="GO" id="GO:0005829">
    <property type="term" value="C:cytosol"/>
    <property type="evidence" value="ECO:0007669"/>
    <property type="project" value="TreeGrafter"/>
</dbReference>
<dbReference type="PANTHER" id="PTHR10219">
    <property type="entry name" value="GLYCOLIPID TRANSFER PROTEIN-RELATED"/>
    <property type="match status" value="1"/>
</dbReference>
<evidence type="ECO:0000259" key="1">
    <source>
        <dbReference type="Pfam" id="PF08718"/>
    </source>
</evidence>
<dbReference type="PANTHER" id="PTHR10219:SF43">
    <property type="entry name" value="GLYCOLIPID TRANSFER PROTEIN DOMAIN-CONTAINING PROTEIN"/>
    <property type="match status" value="1"/>
</dbReference>
<dbReference type="Proteomes" id="UP000186922">
    <property type="component" value="Unassembled WGS sequence"/>
</dbReference>
<dbReference type="Gene3D" id="1.10.3520.10">
    <property type="entry name" value="Glycolipid transfer protein"/>
    <property type="match status" value="1"/>
</dbReference>
<dbReference type="InterPro" id="IPR036497">
    <property type="entry name" value="GLTP_sf"/>
</dbReference>
<dbReference type="OrthoDB" id="116883at2759"/>
<dbReference type="GO" id="GO:1902388">
    <property type="term" value="F:ceramide 1-phosphate transfer activity"/>
    <property type="evidence" value="ECO:0007669"/>
    <property type="project" value="TreeGrafter"/>
</dbReference>
<gene>
    <name evidence="2" type="primary">RvY_00182-1</name>
    <name evidence="2" type="synonym">RvY_00182.1</name>
    <name evidence="2" type="ORF">RvY_00182</name>
</gene>
<protein>
    <recommendedName>
        <fullName evidence="1">Glycolipid transfer protein domain-containing protein</fullName>
    </recommendedName>
</protein>
<organism evidence="2 3">
    <name type="scientific">Ramazzottius varieornatus</name>
    <name type="common">Water bear</name>
    <name type="synonym">Tardigrade</name>
    <dbReference type="NCBI Taxonomy" id="947166"/>
    <lineage>
        <taxon>Eukaryota</taxon>
        <taxon>Metazoa</taxon>
        <taxon>Ecdysozoa</taxon>
        <taxon>Tardigrada</taxon>
        <taxon>Eutardigrada</taxon>
        <taxon>Parachela</taxon>
        <taxon>Hypsibioidea</taxon>
        <taxon>Ramazzottiidae</taxon>
        <taxon>Ramazzottius</taxon>
    </lineage>
</organism>
<feature type="domain" description="Glycolipid transfer protein" evidence="1">
    <location>
        <begin position="30"/>
        <end position="177"/>
    </location>
</feature>
<proteinExistence type="predicted"/>
<dbReference type="AlphaFoldDB" id="A0A1D1UG05"/>
<name>A0A1D1UG05_RAMVA</name>
<dbReference type="SUPFAM" id="SSF110004">
    <property type="entry name" value="Glycolipid transfer protein, GLTP"/>
    <property type="match status" value="1"/>
</dbReference>
<evidence type="ECO:0000313" key="3">
    <source>
        <dbReference type="Proteomes" id="UP000186922"/>
    </source>
</evidence>
<dbReference type="GO" id="GO:0016020">
    <property type="term" value="C:membrane"/>
    <property type="evidence" value="ECO:0007669"/>
    <property type="project" value="TreeGrafter"/>
</dbReference>
<accession>A0A1D1UG05</accession>
<evidence type="ECO:0000313" key="2">
    <source>
        <dbReference type="EMBL" id="GAU87305.1"/>
    </source>
</evidence>
<comment type="caution">
    <text evidence="2">The sequence shown here is derived from an EMBL/GenBank/DDBJ whole genome shotgun (WGS) entry which is preliminary data.</text>
</comment>